<dbReference type="AlphaFoldDB" id="A0A8D6ZMF5"/>
<dbReference type="InterPro" id="IPR005176">
    <property type="entry name" value="PONY_dom"/>
</dbReference>
<organism evidence="3">
    <name type="scientific">Musa acuminata subsp. malaccensis</name>
    <name type="common">Wild banana</name>
    <name type="synonym">Musa malaccensis</name>
    <dbReference type="NCBI Taxonomy" id="214687"/>
    <lineage>
        <taxon>Eukaryota</taxon>
        <taxon>Viridiplantae</taxon>
        <taxon>Streptophyta</taxon>
        <taxon>Embryophyta</taxon>
        <taxon>Tracheophyta</taxon>
        <taxon>Spermatophyta</taxon>
        <taxon>Magnoliopsida</taxon>
        <taxon>Liliopsida</taxon>
        <taxon>Zingiberales</taxon>
        <taxon>Musaceae</taxon>
        <taxon>Musa</taxon>
    </lineage>
</organism>
<dbReference type="EMBL" id="HG996472">
    <property type="protein sequence ID" value="CAG1831905.1"/>
    <property type="molecule type" value="Genomic_DNA"/>
</dbReference>
<evidence type="ECO:0000259" key="2">
    <source>
        <dbReference type="PROSITE" id="PS51229"/>
    </source>
</evidence>
<name>A0A8D6ZMF5_MUSAM</name>
<accession>A0A8D6ZMF5</accession>
<comment type="function">
    <text evidence="1">Neddylation of cullins play an essential role in the regulation of SCF-type complexes activity.</text>
</comment>
<feature type="non-terminal residue" evidence="3">
    <location>
        <position position="354"/>
    </location>
</feature>
<feature type="domain" description="DCUN1" evidence="2">
    <location>
        <begin position="1"/>
        <end position="208"/>
    </location>
</feature>
<dbReference type="InterPro" id="IPR042460">
    <property type="entry name" value="DCN1-like_PONY"/>
</dbReference>
<evidence type="ECO:0000256" key="1">
    <source>
        <dbReference type="RuleBase" id="RU410713"/>
    </source>
</evidence>
<proteinExistence type="predicted"/>
<dbReference type="InterPro" id="IPR014764">
    <property type="entry name" value="DCN-prot"/>
</dbReference>
<dbReference type="Gene3D" id="1.10.238.200">
    <property type="entry name" value="Cullin, PONY binding domain"/>
    <property type="match status" value="1"/>
</dbReference>
<reference evidence="3" key="1">
    <citation type="submission" date="2021-03" db="EMBL/GenBank/DDBJ databases">
        <authorList>
            <consortium name="Genoscope - CEA"/>
            <person name="William W."/>
        </authorList>
    </citation>
    <scope>NUCLEOTIDE SEQUENCE</scope>
    <source>
        <strain evidence="3">Doubled-haploid Pahang</strain>
    </source>
</reference>
<dbReference type="Pfam" id="PF03556">
    <property type="entry name" value="Cullin_binding"/>
    <property type="match status" value="1"/>
</dbReference>
<protein>
    <recommendedName>
        <fullName evidence="1">Defective in cullin neddylation protein</fullName>
    </recommendedName>
</protein>
<sequence>ALLPILSPLLSEPIRKGIDGFGHSIQGLNLCGSFLSESYLTESMESSAPQRFDIFRVFSRYCDIVSRNHLSSSKELLATLLTSLEYSVLTRETLFNDTYRLMSCLDLSVDSRQFSSFYDFVFFICRENGQKNITVNKAITAWRLILNGRFLMLDQWCNFVEKHQRHNISEDTWQQLLAFSRCVNEDLEGYDPKGAWPVLIDDFVEHMFSINQSSDCGAQDLCCFGDFEAQPSISSTFRLNLHPGLKRKYSSYFEKHIEHIPKSMEISKCSDFPAQTKRSKQTSFPGNRGHMDSDISMSMVDGTWDYQDGMNKHNSHNCLHPSLCAVEDCLSKGSEGYLSFGCCFHFDQKNRVYS</sequence>
<dbReference type="PANTHER" id="PTHR12281:SF31">
    <property type="entry name" value="DCN1-LIKE PROTEIN 3"/>
    <property type="match status" value="1"/>
</dbReference>
<dbReference type="FunFam" id="1.10.238.200:FF:000006">
    <property type="entry name" value="Defective in cullin neddylation protein"/>
    <property type="match status" value="1"/>
</dbReference>
<gene>
    <name evidence="3" type="ORF">GSMUA_99190.1</name>
</gene>
<evidence type="ECO:0000313" key="3">
    <source>
        <dbReference type="EMBL" id="CAG1831905.1"/>
    </source>
</evidence>
<dbReference type="PANTHER" id="PTHR12281">
    <property type="entry name" value="RP42 RELATED"/>
    <property type="match status" value="1"/>
</dbReference>
<dbReference type="PROSITE" id="PS51229">
    <property type="entry name" value="DCUN1"/>
    <property type="match status" value="1"/>
</dbReference>